<sequence>MDILDGILQQRPQILLWEGCAGRLGAVWPRNHLHLAQNHIRVVNEIAVHLDAVIIRGEVYPLRLYIHHAVTFLQK</sequence>
<reference evidence="1" key="1">
    <citation type="submission" date="2019-08" db="EMBL/GenBank/DDBJ databases">
        <authorList>
            <person name="Kucharzyk K."/>
            <person name="Murdoch R.W."/>
            <person name="Higgins S."/>
            <person name="Loffler F."/>
        </authorList>
    </citation>
    <scope>NUCLEOTIDE SEQUENCE</scope>
</reference>
<accession>A0A645DFT4</accession>
<dbReference type="AlphaFoldDB" id="A0A645DFT4"/>
<organism evidence="1">
    <name type="scientific">bioreactor metagenome</name>
    <dbReference type="NCBI Taxonomy" id="1076179"/>
    <lineage>
        <taxon>unclassified sequences</taxon>
        <taxon>metagenomes</taxon>
        <taxon>ecological metagenomes</taxon>
    </lineage>
</organism>
<proteinExistence type="predicted"/>
<comment type="caution">
    <text evidence="1">The sequence shown here is derived from an EMBL/GenBank/DDBJ whole genome shotgun (WGS) entry which is preliminary data.</text>
</comment>
<evidence type="ECO:0000313" key="1">
    <source>
        <dbReference type="EMBL" id="MPM88206.1"/>
    </source>
</evidence>
<dbReference type="EMBL" id="VSSQ01035870">
    <property type="protein sequence ID" value="MPM88206.1"/>
    <property type="molecule type" value="Genomic_DNA"/>
</dbReference>
<protein>
    <submittedName>
        <fullName evidence="1">Uncharacterized protein</fullName>
    </submittedName>
</protein>
<name>A0A645DFT4_9ZZZZ</name>
<gene>
    <name evidence="1" type="ORF">SDC9_135307</name>
</gene>